<gene>
    <name evidence="1" type="ORF">JOD45_003001</name>
</gene>
<sequence length="46" mass="5486">MTYRIPEKKHHHMELANVKYVHTNSAFSFNAVFSLYVENDYKVTPK</sequence>
<dbReference type="RefSeq" id="WP_205004647.1">
    <property type="nucleotide sequence ID" value="NZ_JAFBER010000029.1"/>
</dbReference>
<protein>
    <submittedName>
        <fullName evidence="1">Uncharacterized protein</fullName>
    </submittedName>
</protein>
<evidence type="ECO:0000313" key="1">
    <source>
        <dbReference type="EMBL" id="MBM7646767.1"/>
    </source>
</evidence>
<organism evidence="1 2">
    <name type="scientific">Scopulibacillus daqui</name>
    <dbReference type="NCBI Taxonomy" id="1469162"/>
    <lineage>
        <taxon>Bacteria</taxon>
        <taxon>Bacillati</taxon>
        <taxon>Bacillota</taxon>
        <taxon>Bacilli</taxon>
        <taxon>Bacillales</taxon>
        <taxon>Sporolactobacillaceae</taxon>
        <taxon>Scopulibacillus</taxon>
    </lineage>
</organism>
<proteinExistence type="predicted"/>
<reference evidence="1 2" key="1">
    <citation type="submission" date="2021-01" db="EMBL/GenBank/DDBJ databases">
        <title>Genomic Encyclopedia of Type Strains, Phase IV (KMG-IV): sequencing the most valuable type-strain genomes for metagenomic binning, comparative biology and taxonomic classification.</title>
        <authorList>
            <person name="Goeker M."/>
        </authorList>
    </citation>
    <scope>NUCLEOTIDE SEQUENCE [LARGE SCALE GENOMIC DNA]</scope>
    <source>
        <strain evidence="1 2">DSM 28236</strain>
    </source>
</reference>
<comment type="caution">
    <text evidence="1">The sequence shown here is derived from an EMBL/GenBank/DDBJ whole genome shotgun (WGS) entry which is preliminary data.</text>
</comment>
<dbReference type="EMBL" id="JAFBER010000029">
    <property type="protein sequence ID" value="MBM7646767.1"/>
    <property type="molecule type" value="Genomic_DNA"/>
</dbReference>
<evidence type="ECO:0000313" key="2">
    <source>
        <dbReference type="Proteomes" id="UP000808914"/>
    </source>
</evidence>
<keyword evidence="2" id="KW-1185">Reference proteome</keyword>
<accession>A0ABS2Q394</accession>
<dbReference type="Proteomes" id="UP000808914">
    <property type="component" value="Unassembled WGS sequence"/>
</dbReference>
<name>A0ABS2Q394_9BACL</name>